<organism evidence="1 2">
    <name type="scientific">Steinernema carpocapsae</name>
    <name type="common">Entomopathogenic nematode</name>
    <dbReference type="NCBI Taxonomy" id="34508"/>
    <lineage>
        <taxon>Eukaryota</taxon>
        <taxon>Metazoa</taxon>
        <taxon>Ecdysozoa</taxon>
        <taxon>Nematoda</taxon>
        <taxon>Chromadorea</taxon>
        <taxon>Rhabditida</taxon>
        <taxon>Tylenchina</taxon>
        <taxon>Panagrolaimomorpha</taxon>
        <taxon>Strongyloidoidea</taxon>
        <taxon>Steinernematidae</taxon>
        <taxon>Steinernema</taxon>
    </lineage>
</organism>
<proteinExistence type="predicted"/>
<evidence type="ECO:0000313" key="2">
    <source>
        <dbReference type="Proteomes" id="UP000298663"/>
    </source>
</evidence>
<evidence type="ECO:0000313" key="1">
    <source>
        <dbReference type="EMBL" id="TKR67561.1"/>
    </source>
</evidence>
<name>A0A4U5MEG6_STECR</name>
<reference evidence="1 2" key="2">
    <citation type="journal article" date="2019" name="G3 (Bethesda)">
        <title>Hybrid Assembly of the Genome of the Entomopathogenic Nematode Steinernema carpocapsae Identifies the X-Chromosome.</title>
        <authorList>
            <person name="Serra L."/>
            <person name="Macchietto M."/>
            <person name="Macias-Munoz A."/>
            <person name="McGill C.J."/>
            <person name="Rodriguez I.M."/>
            <person name="Rodriguez B."/>
            <person name="Murad R."/>
            <person name="Mortazavi A."/>
        </authorList>
    </citation>
    <scope>NUCLEOTIDE SEQUENCE [LARGE SCALE GENOMIC DNA]</scope>
    <source>
        <strain evidence="1 2">ALL</strain>
    </source>
</reference>
<dbReference type="Proteomes" id="UP000298663">
    <property type="component" value="Unassembled WGS sequence"/>
</dbReference>
<comment type="caution">
    <text evidence="1">The sequence shown here is derived from an EMBL/GenBank/DDBJ whole genome shotgun (WGS) entry which is preliminary data.</text>
</comment>
<dbReference type="EMBL" id="AZBU02000008">
    <property type="protein sequence ID" value="TKR67561.1"/>
    <property type="molecule type" value="Genomic_DNA"/>
</dbReference>
<dbReference type="AlphaFoldDB" id="A0A4U5MEG6"/>
<sequence>MQMPIDFLAGEDCIKEIETIFACCAALRKAPTAAETPSFYFPCFPSPRLLVPSLSRPPPARFVPRLRRGRRPTIDSKTSSKRGFFIRTLSGRQNAAADGIFPVLLP</sequence>
<gene>
    <name evidence="1" type="ORF">L596_023695</name>
</gene>
<protein>
    <submittedName>
        <fullName evidence="1">Uncharacterized protein</fullName>
    </submittedName>
</protein>
<accession>A0A4U5MEG6</accession>
<keyword evidence="2" id="KW-1185">Reference proteome</keyword>
<reference evidence="1 2" key="1">
    <citation type="journal article" date="2015" name="Genome Biol.">
        <title>Comparative genomics of Steinernema reveals deeply conserved gene regulatory networks.</title>
        <authorList>
            <person name="Dillman A.R."/>
            <person name="Macchietto M."/>
            <person name="Porter C.F."/>
            <person name="Rogers A."/>
            <person name="Williams B."/>
            <person name="Antoshechkin I."/>
            <person name="Lee M.M."/>
            <person name="Goodwin Z."/>
            <person name="Lu X."/>
            <person name="Lewis E.E."/>
            <person name="Goodrich-Blair H."/>
            <person name="Stock S.P."/>
            <person name="Adams B.J."/>
            <person name="Sternberg P.W."/>
            <person name="Mortazavi A."/>
        </authorList>
    </citation>
    <scope>NUCLEOTIDE SEQUENCE [LARGE SCALE GENOMIC DNA]</scope>
    <source>
        <strain evidence="1 2">ALL</strain>
    </source>
</reference>